<organism evidence="1 2">
    <name type="scientific">Phocaeicola coprophilus</name>
    <dbReference type="NCBI Taxonomy" id="387090"/>
    <lineage>
        <taxon>Bacteria</taxon>
        <taxon>Pseudomonadati</taxon>
        <taxon>Bacteroidota</taxon>
        <taxon>Bacteroidia</taxon>
        <taxon>Bacteroidales</taxon>
        <taxon>Bacteroidaceae</taxon>
        <taxon>Phocaeicola</taxon>
    </lineage>
</organism>
<evidence type="ECO:0000313" key="1">
    <source>
        <dbReference type="EMBL" id="RHA78994.1"/>
    </source>
</evidence>
<dbReference type="AlphaFoldDB" id="A0A413T585"/>
<comment type="caution">
    <text evidence="1">The sequence shown here is derived from an EMBL/GenBank/DDBJ whole genome shotgun (WGS) entry which is preliminary data.</text>
</comment>
<reference evidence="1 2" key="1">
    <citation type="submission" date="2018-08" db="EMBL/GenBank/DDBJ databases">
        <title>A genome reference for cultivated species of the human gut microbiota.</title>
        <authorList>
            <person name="Zou Y."/>
            <person name="Xue W."/>
            <person name="Luo G."/>
        </authorList>
    </citation>
    <scope>NUCLEOTIDE SEQUENCE [LARGE SCALE GENOMIC DNA]</scope>
    <source>
        <strain evidence="1 2">AM42-38</strain>
    </source>
</reference>
<accession>A0A413T585</accession>
<dbReference type="Proteomes" id="UP000283855">
    <property type="component" value="Unassembled WGS sequence"/>
</dbReference>
<evidence type="ECO:0000313" key="2">
    <source>
        <dbReference type="Proteomes" id="UP000283855"/>
    </source>
</evidence>
<dbReference type="EMBL" id="QSFT01000001">
    <property type="protein sequence ID" value="RHA78994.1"/>
    <property type="molecule type" value="Genomic_DNA"/>
</dbReference>
<sequence length="67" mass="7846">MAAKIHYSMISQFMFIWVKWNRPCDLKVQRSQQNPELLGICFDVENNDTADMKRNAAKTMNIVIIDL</sequence>
<protein>
    <submittedName>
        <fullName evidence="1">Uncharacterized protein</fullName>
    </submittedName>
</protein>
<gene>
    <name evidence="1" type="ORF">DW921_00595</name>
</gene>
<proteinExistence type="predicted"/>
<name>A0A413T585_9BACT</name>